<dbReference type="EMBL" id="AEWX01000021">
    <property type="protein sequence ID" value="EGC19972.1"/>
    <property type="molecule type" value="Genomic_DNA"/>
</dbReference>
<evidence type="ECO:0000313" key="2">
    <source>
        <dbReference type="Proteomes" id="UP000005697"/>
    </source>
</evidence>
<dbReference type="Proteomes" id="UP000005697">
    <property type="component" value="Unassembled WGS sequence"/>
</dbReference>
<comment type="caution">
    <text evidence="1">The sequence shown here is derived from an EMBL/GenBank/DDBJ whole genome shotgun (WGS) entry which is preliminary data.</text>
</comment>
<dbReference type="HOGENOM" id="CLU_2410769_0_0_10"/>
<organism evidence="1 2">
    <name type="scientific">Prevotella multiformis DSM 16608</name>
    <dbReference type="NCBI Taxonomy" id="888743"/>
    <lineage>
        <taxon>Bacteria</taxon>
        <taxon>Pseudomonadati</taxon>
        <taxon>Bacteroidota</taxon>
        <taxon>Bacteroidia</taxon>
        <taxon>Bacteroidales</taxon>
        <taxon>Prevotellaceae</taxon>
        <taxon>Prevotella</taxon>
    </lineage>
</organism>
<proteinExistence type="predicted"/>
<dbReference type="STRING" id="888743.HMPREF9141_1457"/>
<reference evidence="1 2" key="1">
    <citation type="submission" date="2011-01" db="EMBL/GenBank/DDBJ databases">
        <authorList>
            <person name="Muzny D."/>
            <person name="Qin X."/>
            <person name="Deng J."/>
            <person name="Jiang H."/>
            <person name="Liu Y."/>
            <person name="Qu J."/>
            <person name="Song X.-Z."/>
            <person name="Zhang L."/>
            <person name="Thornton R."/>
            <person name="Coyle M."/>
            <person name="Francisco L."/>
            <person name="Jackson L."/>
            <person name="Javaid M."/>
            <person name="Korchina V."/>
            <person name="Kovar C."/>
            <person name="Mata R."/>
            <person name="Mathew T."/>
            <person name="Ngo R."/>
            <person name="Nguyen L."/>
            <person name="Nguyen N."/>
            <person name="Okwuonu G."/>
            <person name="Ongeri F."/>
            <person name="Pham C."/>
            <person name="Simmons D."/>
            <person name="Wilczek-Boney K."/>
            <person name="Hale W."/>
            <person name="Jakkamsetti A."/>
            <person name="Pham P."/>
            <person name="Ruth R."/>
            <person name="San Lucas F."/>
            <person name="Warren J."/>
            <person name="Zhang J."/>
            <person name="Zhao Z."/>
            <person name="Zhou C."/>
            <person name="Zhu D."/>
            <person name="Lee S."/>
            <person name="Bess C."/>
            <person name="Blankenburg K."/>
            <person name="Forbes L."/>
            <person name="Fu Q."/>
            <person name="Gubbala S."/>
            <person name="Hirani K."/>
            <person name="Jayaseelan J.C."/>
            <person name="Lara F."/>
            <person name="Munidasa M."/>
            <person name="Palculict T."/>
            <person name="Patil S."/>
            <person name="Pu L.-L."/>
            <person name="Saada N."/>
            <person name="Tang L."/>
            <person name="Weissenberger G."/>
            <person name="Zhu Y."/>
            <person name="Hemphill L."/>
            <person name="Shang Y."/>
            <person name="Youmans B."/>
            <person name="Ayvaz T."/>
            <person name="Ross M."/>
            <person name="Santibanez J."/>
            <person name="Aqrawi P."/>
            <person name="Gross S."/>
            <person name="Joshi V."/>
            <person name="Fowler G."/>
            <person name="Nazareth L."/>
            <person name="Reid J."/>
            <person name="Worley K."/>
            <person name="Petrosino J."/>
            <person name="Highlander S."/>
            <person name="Gibbs R."/>
        </authorList>
    </citation>
    <scope>NUCLEOTIDE SEQUENCE [LARGE SCALE GENOMIC DNA]</scope>
    <source>
        <strain evidence="1 2">DSM 16608</strain>
    </source>
</reference>
<keyword evidence="2" id="KW-1185">Reference proteome</keyword>
<evidence type="ECO:0000313" key="1">
    <source>
        <dbReference type="EMBL" id="EGC19972.1"/>
    </source>
</evidence>
<sequence length="92" mass="10243">MKPGHSLYSQISKSRFQAQAAMWLLTFTAFATNAATTTAANTIEIIIFFPFNGDALRLLFSNMLSLIFTGAKVERNGTESKFYLPRILFSAI</sequence>
<name>F0F790_9BACT</name>
<dbReference type="AlphaFoldDB" id="F0F790"/>
<protein>
    <submittedName>
        <fullName evidence="1">Uncharacterized protein</fullName>
    </submittedName>
</protein>
<accession>F0F790</accession>
<gene>
    <name evidence="1" type="ORF">HMPREF9141_1457</name>
</gene>